<keyword evidence="7" id="KW-1185">Reference proteome</keyword>
<evidence type="ECO:0000256" key="2">
    <source>
        <dbReference type="ARBA" id="ARBA00022801"/>
    </source>
</evidence>
<accession>A0A916UIY9</accession>
<dbReference type="PRINTS" id="PR00862">
    <property type="entry name" value="PROLIGOPTASE"/>
</dbReference>
<keyword evidence="3" id="KW-0720">Serine protease</keyword>
<dbReference type="Gene3D" id="2.130.10.120">
    <property type="entry name" value="Prolyl oligopeptidase, N-terminal domain"/>
    <property type="match status" value="1"/>
</dbReference>
<evidence type="ECO:0000256" key="1">
    <source>
        <dbReference type="ARBA" id="ARBA00022670"/>
    </source>
</evidence>
<dbReference type="InterPro" id="IPR023302">
    <property type="entry name" value="Pept_S9A_N"/>
</dbReference>
<dbReference type="Pfam" id="PF00326">
    <property type="entry name" value="Peptidase_S9"/>
    <property type="match status" value="1"/>
</dbReference>
<dbReference type="SUPFAM" id="SSF50993">
    <property type="entry name" value="Peptidase/esterase 'gauge' domain"/>
    <property type="match status" value="1"/>
</dbReference>
<evidence type="ECO:0000313" key="7">
    <source>
        <dbReference type="Proteomes" id="UP000641514"/>
    </source>
</evidence>
<sequence>MEDPYLWLEEIDGSDALNWVRQHNDTTTAAFRTDEFTELEHRIRQALDTDTRIPYVRRRGNYLYNFWRDATNPRGLWRRTTLDEYRNEAPTWEVLIDVDALAEAEDENWVWAGATVRHPQFDRALISLSRGGSDATVVREFDLQTQQFDAAGFTLPEAKSDITWIDRNTVFVGTDFGDGTLTTSGYPRTVRRWKRGTPLGDAELVFEGDSTDVAVGASHDTAEGFERSFVERAIDFYHAEHYLLTDAGTIRIDVPDDAQISVHHAWLLVRLRSPWTVGGVEYPAGSLLRANFENFLGGDHTVTPVFTPDEQTSLLQMSWTSNFLVLVTMTDVRTAVRIINPTDWADTTVDDLPPLQSVTITATDDDSDEVFITSSGYTTPATLWHGTIEEPGTIALHDIKKSPELFDANAVVTTQHFATSADGTRIPYFEVRSPHDTPGPALLYGYGGFENSLVPGYSPGVGLGWIERGGTFVVANIRGGGEYGPNWHTQALRENRPRAYEDFAAVAQDLISRGVTTAKMLGAQGGSNGGLLMGVMLTRYPELFGAIICQVPLLDMKRYHLLLAGASWKAEYGDPDDPNDWEFLKQYSPYHNTSEDQVYPPALIMTSTRDDRVHPGHARKMTALLEQQGHPVHYYENIEGGHSGAADNAQLAFKTALAYQYLWTQLNSDNS</sequence>
<dbReference type="PANTHER" id="PTHR42881">
    <property type="entry name" value="PROLYL ENDOPEPTIDASE"/>
    <property type="match status" value="1"/>
</dbReference>
<evidence type="ECO:0000259" key="4">
    <source>
        <dbReference type="Pfam" id="PF00326"/>
    </source>
</evidence>
<evidence type="ECO:0000313" key="6">
    <source>
        <dbReference type="EMBL" id="GGC74835.1"/>
    </source>
</evidence>
<dbReference type="InterPro" id="IPR002470">
    <property type="entry name" value="Peptidase_S9A"/>
</dbReference>
<dbReference type="InterPro" id="IPR029058">
    <property type="entry name" value="AB_hydrolase_fold"/>
</dbReference>
<evidence type="ECO:0000256" key="3">
    <source>
        <dbReference type="ARBA" id="ARBA00022825"/>
    </source>
</evidence>
<dbReference type="InterPro" id="IPR001375">
    <property type="entry name" value="Peptidase_S9_cat"/>
</dbReference>
<keyword evidence="1" id="KW-0645">Protease</keyword>
<dbReference type="GO" id="GO:0005829">
    <property type="term" value="C:cytosol"/>
    <property type="evidence" value="ECO:0007669"/>
    <property type="project" value="TreeGrafter"/>
</dbReference>
<dbReference type="AlphaFoldDB" id="A0A916UIY9"/>
<reference evidence="6" key="2">
    <citation type="submission" date="2020-09" db="EMBL/GenBank/DDBJ databases">
        <authorList>
            <person name="Sun Q."/>
            <person name="Zhou Y."/>
        </authorList>
    </citation>
    <scope>NUCLEOTIDE SEQUENCE</scope>
    <source>
        <strain evidence="6">CGMCC 1.15478</strain>
    </source>
</reference>
<reference evidence="6" key="1">
    <citation type="journal article" date="2014" name="Int. J. Syst. Evol. Microbiol.">
        <title>Complete genome sequence of Corynebacterium casei LMG S-19264T (=DSM 44701T), isolated from a smear-ripened cheese.</title>
        <authorList>
            <consortium name="US DOE Joint Genome Institute (JGI-PGF)"/>
            <person name="Walter F."/>
            <person name="Albersmeier A."/>
            <person name="Kalinowski J."/>
            <person name="Ruckert C."/>
        </authorList>
    </citation>
    <scope>NUCLEOTIDE SEQUENCE</scope>
    <source>
        <strain evidence="6">CGMCC 1.15478</strain>
    </source>
</reference>
<dbReference type="Proteomes" id="UP000641514">
    <property type="component" value="Unassembled WGS sequence"/>
</dbReference>
<dbReference type="GO" id="GO:0006508">
    <property type="term" value="P:proteolysis"/>
    <property type="evidence" value="ECO:0007669"/>
    <property type="project" value="UniProtKB-KW"/>
</dbReference>
<dbReference type="Gene3D" id="3.40.50.1820">
    <property type="entry name" value="alpha/beta hydrolase"/>
    <property type="match status" value="1"/>
</dbReference>
<dbReference type="SUPFAM" id="SSF53474">
    <property type="entry name" value="alpha/beta-Hydrolases"/>
    <property type="match status" value="1"/>
</dbReference>
<comment type="caution">
    <text evidence="6">The sequence shown here is derived from an EMBL/GenBank/DDBJ whole genome shotgun (WGS) entry which is preliminary data.</text>
</comment>
<dbReference type="EMBL" id="BMJH01000003">
    <property type="protein sequence ID" value="GGC74835.1"/>
    <property type="molecule type" value="Genomic_DNA"/>
</dbReference>
<organism evidence="6 7">
    <name type="scientific">Hoyosella rhizosphaerae</name>
    <dbReference type="NCBI Taxonomy" id="1755582"/>
    <lineage>
        <taxon>Bacteria</taxon>
        <taxon>Bacillati</taxon>
        <taxon>Actinomycetota</taxon>
        <taxon>Actinomycetes</taxon>
        <taxon>Mycobacteriales</taxon>
        <taxon>Hoyosellaceae</taxon>
        <taxon>Hoyosella</taxon>
    </lineage>
</organism>
<keyword evidence="2" id="KW-0378">Hydrolase</keyword>
<dbReference type="GO" id="GO:0070012">
    <property type="term" value="F:oligopeptidase activity"/>
    <property type="evidence" value="ECO:0007669"/>
    <property type="project" value="TreeGrafter"/>
</dbReference>
<name>A0A916UIY9_9ACTN</name>
<evidence type="ECO:0000259" key="5">
    <source>
        <dbReference type="Pfam" id="PF02897"/>
    </source>
</evidence>
<proteinExistence type="predicted"/>
<feature type="domain" description="Peptidase S9A N-terminal" evidence="5">
    <location>
        <begin position="2"/>
        <end position="385"/>
    </location>
</feature>
<dbReference type="GO" id="GO:0004252">
    <property type="term" value="F:serine-type endopeptidase activity"/>
    <property type="evidence" value="ECO:0007669"/>
    <property type="project" value="InterPro"/>
</dbReference>
<gene>
    <name evidence="6" type="ORF">GCM10011410_30200</name>
</gene>
<feature type="domain" description="Peptidase S9 prolyl oligopeptidase catalytic" evidence="4">
    <location>
        <begin position="467"/>
        <end position="667"/>
    </location>
</feature>
<protein>
    <submittedName>
        <fullName evidence="6">Peptidase</fullName>
    </submittedName>
</protein>
<dbReference type="Pfam" id="PF02897">
    <property type="entry name" value="Peptidase_S9_N"/>
    <property type="match status" value="1"/>
</dbReference>
<dbReference type="InterPro" id="IPR051167">
    <property type="entry name" value="Prolyl_oligopep/macrocyclase"/>
</dbReference>
<dbReference type="PANTHER" id="PTHR42881:SF13">
    <property type="entry name" value="PROLYL ENDOPEPTIDASE"/>
    <property type="match status" value="1"/>
</dbReference>